<feature type="domain" description="DUF1559" evidence="1">
    <location>
        <begin position="36"/>
        <end position="324"/>
    </location>
</feature>
<proteinExistence type="predicted"/>
<sequence length="340" mass="37057">MSCAIGRGKRGFTLVELLVVIAIIGVLVALLLPAVQAAREASRRSSCQNKLKQFGLATLNYESAKKEFPAGSLGIIGVGPGADTPYWSPQAQMLPYFEQGVISARLNFNVTPWSDANMAVAATQPDIFICPSDSVNDQSRRELMGWSNYHGNAGSWVKLTRTWDGVFGPYAPKFPTVTSPFYAQLPPVSMGQIVDGTSNTAAFAEMANGYGSDTQAPKSKTADCFDRTIPATSATAAWNAINGFSWETSPIAAGSWRWRGYPWSEGTVWRLWYNHLQPPNAVCWRPCTDCWWDLITPATSYHTGVTNVLMCDGSVQAIADGMDVEPWLQVGTRDGSPRIQ</sequence>
<reference evidence="2 3" key="1">
    <citation type="submission" date="2019-02" db="EMBL/GenBank/DDBJ databases">
        <title>Deep-cultivation of Planctomycetes and their phenomic and genomic characterization uncovers novel biology.</title>
        <authorList>
            <person name="Wiegand S."/>
            <person name="Jogler M."/>
            <person name="Boedeker C."/>
            <person name="Pinto D."/>
            <person name="Vollmers J."/>
            <person name="Rivas-Marin E."/>
            <person name="Kohn T."/>
            <person name="Peeters S.H."/>
            <person name="Heuer A."/>
            <person name="Rast P."/>
            <person name="Oberbeckmann S."/>
            <person name="Bunk B."/>
            <person name="Jeske O."/>
            <person name="Meyerdierks A."/>
            <person name="Storesund J.E."/>
            <person name="Kallscheuer N."/>
            <person name="Luecker S."/>
            <person name="Lage O.M."/>
            <person name="Pohl T."/>
            <person name="Merkel B.J."/>
            <person name="Hornburger P."/>
            <person name="Mueller R.-W."/>
            <person name="Bruemmer F."/>
            <person name="Labrenz M."/>
            <person name="Spormann A.M."/>
            <person name="Op den Camp H."/>
            <person name="Overmann J."/>
            <person name="Amann R."/>
            <person name="Jetten M.S.M."/>
            <person name="Mascher T."/>
            <person name="Medema M.H."/>
            <person name="Devos D.P."/>
            <person name="Kaster A.-K."/>
            <person name="Ovreas L."/>
            <person name="Rohde M."/>
            <person name="Galperin M.Y."/>
            <person name="Jogler C."/>
        </authorList>
    </citation>
    <scope>NUCLEOTIDE SEQUENCE [LARGE SCALE GENOMIC DNA]</scope>
    <source>
        <strain evidence="2 3">I41</strain>
    </source>
</reference>
<accession>A0A517U0C2</accession>
<dbReference type="PANTHER" id="PTHR30093:SF2">
    <property type="entry name" value="TYPE II SECRETION SYSTEM PROTEIN H"/>
    <property type="match status" value="1"/>
</dbReference>
<dbReference type="Pfam" id="PF07963">
    <property type="entry name" value="N_methyl"/>
    <property type="match status" value="1"/>
</dbReference>
<dbReference type="OrthoDB" id="217153at2"/>
<protein>
    <recommendedName>
        <fullName evidence="1">DUF1559 domain-containing protein</fullName>
    </recommendedName>
</protein>
<dbReference type="AlphaFoldDB" id="A0A517U0C2"/>
<dbReference type="NCBIfam" id="TIGR04294">
    <property type="entry name" value="pre_pil_HX9DG"/>
    <property type="match status" value="1"/>
</dbReference>
<name>A0A517U0C2_9BACT</name>
<organism evidence="2 3">
    <name type="scientific">Lacipirellula limnantheis</name>
    <dbReference type="NCBI Taxonomy" id="2528024"/>
    <lineage>
        <taxon>Bacteria</taxon>
        <taxon>Pseudomonadati</taxon>
        <taxon>Planctomycetota</taxon>
        <taxon>Planctomycetia</taxon>
        <taxon>Pirellulales</taxon>
        <taxon>Lacipirellulaceae</taxon>
        <taxon>Lacipirellula</taxon>
    </lineage>
</organism>
<evidence type="ECO:0000313" key="2">
    <source>
        <dbReference type="EMBL" id="QDT74072.1"/>
    </source>
</evidence>
<dbReference type="Pfam" id="PF07596">
    <property type="entry name" value="SBP_bac_10"/>
    <property type="match status" value="1"/>
</dbReference>
<dbReference type="RefSeq" id="WP_145433865.1">
    <property type="nucleotide sequence ID" value="NZ_CP036339.1"/>
</dbReference>
<dbReference type="PANTHER" id="PTHR30093">
    <property type="entry name" value="GENERAL SECRETION PATHWAY PROTEIN G"/>
    <property type="match status" value="1"/>
</dbReference>
<dbReference type="InterPro" id="IPR027558">
    <property type="entry name" value="Pre_pil_HX9DG_C"/>
</dbReference>
<evidence type="ECO:0000313" key="3">
    <source>
        <dbReference type="Proteomes" id="UP000317909"/>
    </source>
</evidence>
<evidence type="ECO:0000259" key="1">
    <source>
        <dbReference type="Pfam" id="PF07596"/>
    </source>
</evidence>
<dbReference type="InterPro" id="IPR045584">
    <property type="entry name" value="Pilin-like"/>
</dbReference>
<dbReference type="PROSITE" id="PS00409">
    <property type="entry name" value="PROKAR_NTER_METHYL"/>
    <property type="match status" value="1"/>
</dbReference>
<gene>
    <name evidence="2" type="ORF">I41_32660</name>
</gene>
<dbReference type="KEGG" id="llh:I41_32660"/>
<dbReference type="SUPFAM" id="SSF54523">
    <property type="entry name" value="Pili subunits"/>
    <property type="match status" value="1"/>
</dbReference>
<keyword evidence="3" id="KW-1185">Reference proteome</keyword>
<dbReference type="InterPro" id="IPR011453">
    <property type="entry name" value="DUF1559"/>
</dbReference>
<dbReference type="Gene3D" id="3.30.700.10">
    <property type="entry name" value="Glycoprotein, Type 4 Pilin"/>
    <property type="match status" value="1"/>
</dbReference>
<dbReference type="InterPro" id="IPR012902">
    <property type="entry name" value="N_methyl_site"/>
</dbReference>
<dbReference type="Proteomes" id="UP000317909">
    <property type="component" value="Chromosome"/>
</dbReference>
<dbReference type="NCBIfam" id="TIGR02532">
    <property type="entry name" value="IV_pilin_GFxxxE"/>
    <property type="match status" value="1"/>
</dbReference>
<dbReference type="EMBL" id="CP036339">
    <property type="protein sequence ID" value="QDT74072.1"/>
    <property type="molecule type" value="Genomic_DNA"/>
</dbReference>